<dbReference type="Proteomes" id="UP000051330">
    <property type="component" value="Unassembled WGS sequence"/>
</dbReference>
<dbReference type="STRING" id="1423792.FD09_GL001801"/>
<feature type="domain" description="Carbohydrate kinase PfkB" evidence="4">
    <location>
        <begin position="1"/>
        <end position="320"/>
    </location>
</feature>
<keyword evidence="6" id="KW-1185">Reference proteome</keyword>
<sequence length="339" mass="37067">MDKVLTMGEMMLRLKPPEYERILQAERFAANYGGSEANVAVSLALLGDQADYLTKLPDNPLGDMALATVRKFGVDTSKILRGGPRLGIYFFEKGTSVRSTNVVYDRAGSSFALAQAEEFDWPTLLTGVTYFYFSGITVALSAEMQKALLAACEYCNAHNITVVCDMNYRGKMWSPAEAQAAMAKLMPFINICIANDEDFEGALGIKAFDGDMSRGIEQKDSFIAAMHTVQERYPNCHTVASVVRDMPTADDNTCTALLVQGDQVYQGRTYHVHVMEGVASGDAFGAALIHGFINHFEPQQMIDYASTASVLKLTIHGDMNIITDTDIQKALASSSNVSR</sequence>
<dbReference type="PATRIC" id="fig|1423792.3.peg.1825"/>
<reference evidence="5 6" key="1">
    <citation type="journal article" date="2015" name="Genome Announc.">
        <title>Expanding the biotechnology potential of lactobacilli through comparative genomics of 213 strains and associated genera.</title>
        <authorList>
            <person name="Sun Z."/>
            <person name="Harris H.M."/>
            <person name="McCann A."/>
            <person name="Guo C."/>
            <person name="Argimon S."/>
            <person name="Zhang W."/>
            <person name="Yang X."/>
            <person name="Jeffery I.B."/>
            <person name="Cooney J.C."/>
            <person name="Kagawa T.F."/>
            <person name="Liu W."/>
            <person name="Song Y."/>
            <person name="Salvetti E."/>
            <person name="Wrobel A."/>
            <person name="Rasinkangas P."/>
            <person name="Parkhill J."/>
            <person name="Rea M.C."/>
            <person name="O'Sullivan O."/>
            <person name="Ritari J."/>
            <person name="Douillard F.P."/>
            <person name="Paul Ross R."/>
            <person name="Yang R."/>
            <person name="Briner A.E."/>
            <person name="Felis G.E."/>
            <person name="de Vos W.M."/>
            <person name="Barrangou R."/>
            <person name="Klaenhammer T.R."/>
            <person name="Caufield P.W."/>
            <person name="Cui Y."/>
            <person name="Zhang H."/>
            <person name="O'Toole P.W."/>
        </authorList>
    </citation>
    <scope>NUCLEOTIDE SEQUENCE [LARGE SCALE GENOMIC DNA]</scope>
    <source>
        <strain evidence="5 6">DSM 12744</strain>
    </source>
</reference>
<organism evidence="5 6">
    <name type="scientific">Schleiferilactobacillus perolens DSM 12744</name>
    <dbReference type="NCBI Taxonomy" id="1423792"/>
    <lineage>
        <taxon>Bacteria</taxon>
        <taxon>Bacillati</taxon>
        <taxon>Bacillota</taxon>
        <taxon>Bacilli</taxon>
        <taxon>Lactobacillales</taxon>
        <taxon>Lactobacillaceae</taxon>
        <taxon>Schleiferilactobacillus</taxon>
    </lineage>
</organism>
<dbReference type="OrthoDB" id="9813569at2"/>
<dbReference type="Gene3D" id="3.40.1190.20">
    <property type="match status" value="1"/>
</dbReference>
<protein>
    <submittedName>
        <fullName evidence="5">2-dehydro-3-deoxygluconokinase</fullName>
    </submittedName>
</protein>
<dbReference type="PANTHER" id="PTHR43320">
    <property type="entry name" value="SUGAR KINASE"/>
    <property type="match status" value="1"/>
</dbReference>
<dbReference type="Pfam" id="PF00294">
    <property type="entry name" value="PfkB"/>
    <property type="match status" value="1"/>
</dbReference>
<keyword evidence="3 5" id="KW-0418">Kinase</keyword>
<dbReference type="CDD" id="cd01166">
    <property type="entry name" value="KdgK"/>
    <property type="match status" value="1"/>
</dbReference>
<dbReference type="InterPro" id="IPR052700">
    <property type="entry name" value="Carb_kinase_PfkB-like"/>
</dbReference>
<dbReference type="EMBL" id="AZEC01000003">
    <property type="protein sequence ID" value="KRL13773.1"/>
    <property type="molecule type" value="Genomic_DNA"/>
</dbReference>
<dbReference type="AlphaFoldDB" id="A0A0R1N0F0"/>
<evidence type="ECO:0000256" key="2">
    <source>
        <dbReference type="ARBA" id="ARBA00022679"/>
    </source>
</evidence>
<comment type="caution">
    <text evidence="5">The sequence shown here is derived from an EMBL/GenBank/DDBJ whole genome shotgun (WGS) entry which is preliminary data.</text>
</comment>
<dbReference type="RefSeq" id="WP_057818648.1">
    <property type="nucleotide sequence ID" value="NZ_AZEC01000003.1"/>
</dbReference>
<evidence type="ECO:0000313" key="5">
    <source>
        <dbReference type="EMBL" id="KRL13773.1"/>
    </source>
</evidence>
<proteinExistence type="inferred from homology"/>
<dbReference type="PANTHER" id="PTHR43320:SF2">
    <property type="entry name" value="2-DEHYDRO-3-DEOXYGLUCONOKINASE_2-DEHYDRO-3-DEOXYGALACTONOKINASE"/>
    <property type="match status" value="1"/>
</dbReference>
<name>A0A0R1N0F0_9LACO</name>
<evidence type="ECO:0000256" key="3">
    <source>
        <dbReference type="ARBA" id="ARBA00022777"/>
    </source>
</evidence>
<evidence type="ECO:0000259" key="4">
    <source>
        <dbReference type="Pfam" id="PF00294"/>
    </source>
</evidence>
<comment type="similarity">
    <text evidence="1">Belongs to the carbohydrate kinase PfkB family.</text>
</comment>
<evidence type="ECO:0000256" key="1">
    <source>
        <dbReference type="ARBA" id="ARBA00010688"/>
    </source>
</evidence>
<evidence type="ECO:0000313" key="6">
    <source>
        <dbReference type="Proteomes" id="UP000051330"/>
    </source>
</evidence>
<dbReference type="SUPFAM" id="SSF53613">
    <property type="entry name" value="Ribokinase-like"/>
    <property type="match status" value="1"/>
</dbReference>
<dbReference type="InterPro" id="IPR029056">
    <property type="entry name" value="Ribokinase-like"/>
</dbReference>
<gene>
    <name evidence="5" type="ORF">FD09_GL001801</name>
</gene>
<keyword evidence="2" id="KW-0808">Transferase</keyword>
<accession>A0A0R1N0F0</accession>
<dbReference type="InterPro" id="IPR011611">
    <property type="entry name" value="PfkB_dom"/>
</dbReference>
<dbReference type="GO" id="GO:0016301">
    <property type="term" value="F:kinase activity"/>
    <property type="evidence" value="ECO:0007669"/>
    <property type="project" value="UniProtKB-KW"/>
</dbReference>